<dbReference type="EMBL" id="ML975647">
    <property type="protein sequence ID" value="KAF1828157.1"/>
    <property type="molecule type" value="Genomic_DNA"/>
</dbReference>
<feature type="non-terminal residue" evidence="4">
    <location>
        <position position="1"/>
    </location>
</feature>
<feature type="repeat" description="ANK" evidence="3">
    <location>
        <begin position="35"/>
        <end position="67"/>
    </location>
</feature>
<evidence type="ECO:0000313" key="4">
    <source>
        <dbReference type="EMBL" id="KAF1828157.1"/>
    </source>
</evidence>
<evidence type="ECO:0000256" key="2">
    <source>
        <dbReference type="ARBA" id="ARBA00023043"/>
    </source>
</evidence>
<dbReference type="InterPro" id="IPR002110">
    <property type="entry name" value="Ankyrin_rpt"/>
</dbReference>
<dbReference type="GO" id="GO:0005737">
    <property type="term" value="C:cytoplasm"/>
    <property type="evidence" value="ECO:0007669"/>
    <property type="project" value="TreeGrafter"/>
</dbReference>
<evidence type="ECO:0000313" key="5">
    <source>
        <dbReference type="Proteomes" id="UP000800040"/>
    </source>
</evidence>
<feature type="repeat" description="ANK" evidence="3">
    <location>
        <begin position="1"/>
        <end position="32"/>
    </location>
</feature>
<dbReference type="OrthoDB" id="539213at2759"/>
<dbReference type="AlphaFoldDB" id="A0A6A5K0S8"/>
<evidence type="ECO:0000256" key="3">
    <source>
        <dbReference type="PROSITE-ProRule" id="PRU00023"/>
    </source>
</evidence>
<reference evidence="4" key="1">
    <citation type="submission" date="2020-01" db="EMBL/GenBank/DDBJ databases">
        <authorList>
            <consortium name="DOE Joint Genome Institute"/>
            <person name="Haridas S."/>
            <person name="Albert R."/>
            <person name="Binder M."/>
            <person name="Bloem J."/>
            <person name="Labutti K."/>
            <person name="Salamov A."/>
            <person name="Andreopoulos B."/>
            <person name="Baker S.E."/>
            <person name="Barry K."/>
            <person name="Bills G."/>
            <person name="Bluhm B.H."/>
            <person name="Cannon C."/>
            <person name="Castanera R."/>
            <person name="Culley D.E."/>
            <person name="Daum C."/>
            <person name="Ezra D."/>
            <person name="Gonzalez J.B."/>
            <person name="Henrissat B."/>
            <person name="Kuo A."/>
            <person name="Liang C."/>
            <person name="Lipzen A."/>
            <person name="Lutzoni F."/>
            <person name="Magnuson J."/>
            <person name="Mondo S."/>
            <person name="Nolan M."/>
            <person name="Ohm R."/>
            <person name="Pangilinan J."/>
            <person name="Park H.-J."/>
            <person name="Ramirez L."/>
            <person name="Alfaro M."/>
            <person name="Sun H."/>
            <person name="Tritt A."/>
            <person name="Yoshinaga Y."/>
            <person name="Zwiers L.-H."/>
            <person name="Turgeon B.G."/>
            <person name="Goodwin S.B."/>
            <person name="Spatafora J.W."/>
            <person name="Crous P.W."/>
            <person name="Grigoriev I.V."/>
        </authorList>
    </citation>
    <scope>NUCLEOTIDE SEQUENCE</scope>
    <source>
        <strain evidence="4">P77</strain>
    </source>
</reference>
<dbReference type="PRINTS" id="PR01415">
    <property type="entry name" value="ANKYRIN"/>
</dbReference>
<dbReference type="Proteomes" id="UP000800040">
    <property type="component" value="Unassembled WGS sequence"/>
</dbReference>
<feature type="repeat" description="ANK" evidence="3">
    <location>
        <begin position="70"/>
        <end position="97"/>
    </location>
</feature>
<dbReference type="PROSITE" id="PS50297">
    <property type="entry name" value="ANK_REP_REGION"/>
    <property type="match status" value="3"/>
</dbReference>
<keyword evidence="1" id="KW-0677">Repeat</keyword>
<evidence type="ECO:0000256" key="1">
    <source>
        <dbReference type="ARBA" id="ARBA00022737"/>
    </source>
</evidence>
<accession>A0A6A5K0S8</accession>
<sequence>RRTALQAAAESGNIELVQVLLHAGAYVNAPAAKCAGATSLQVAALFGHVRVATILLNAGADANAHGALINGRTALEGAAEHGRIDMVQLLLNAGVDLWGNGNVQYERALQLASTNGHTAVKRLVEAHYKSIHTGDHR</sequence>
<dbReference type="PANTHER" id="PTHR24198:SF165">
    <property type="entry name" value="ANKYRIN REPEAT-CONTAINING PROTEIN-RELATED"/>
    <property type="match status" value="1"/>
</dbReference>
<dbReference type="PANTHER" id="PTHR24198">
    <property type="entry name" value="ANKYRIN REPEAT AND PROTEIN KINASE DOMAIN-CONTAINING PROTEIN"/>
    <property type="match status" value="1"/>
</dbReference>
<proteinExistence type="predicted"/>
<dbReference type="InterPro" id="IPR036770">
    <property type="entry name" value="Ankyrin_rpt-contain_sf"/>
</dbReference>
<keyword evidence="5" id="KW-1185">Reference proteome</keyword>
<dbReference type="SMART" id="SM00248">
    <property type="entry name" value="ANK"/>
    <property type="match status" value="3"/>
</dbReference>
<organism evidence="4 5">
    <name type="scientific">Decorospora gaudefroyi</name>
    <dbReference type="NCBI Taxonomy" id="184978"/>
    <lineage>
        <taxon>Eukaryota</taxon>
        <taxon>Fungi</taxon>
        <taxon>Dikarya</taxon>
        <taxon>Ascomycota</taxon>
        <taxon>Pezizomycotina</taxon>
        <taxon>Dothideomycetes</taxon>
        <taxon>Pleosporomycetidae</taxon>
        <taxon>Pleosporales</taxon>
        <taxon>Pleosporineae</taxon>
        <taxon>Pleosporaceae</taxon>
        <taxon>Decorospora</taxon>
    </lineage>
</organism>
<dbReference type="PROSITE" id="PS50088">
    <property type="entry name" value="ANK_REPEAT"/>
    <property type="match status" value="3"/>
</dbReference>
<keyword evidence="2 3" id="KW-0040">ANK repeat</keyword>
<dbReference type="Pfam" id="PF12796">
    <property type="entry name" value="Ank_2"/>
    <property type="match status" value="2"/>
</dbReference>
<dbReference type="SUPFAM" id="SSF48403">
    <property type="entry name" value="Ankyrin repeat"/>
    <property type="match status" value="1"/>
</dbReference>
<protein>
    <submittedName>
        <fullName evidence="4">Ankyrin</fullName>
    </submittedName>
</protein>
<gene>
    <name evidence="4" type="ORF">BDW02DRAFT_513103</name>
</gene>
<dbReference type="Gene3D" id="1.25.40.20">
    <property type="entry name" value="Ankyrin repeat-containing domain"/>
    <property type="match status" value="1"/>
</dbReference>
<name>A0A6A5K0S8_9PLEO</name>